<evidence type="ECO:0000256" key="1">
    <source>
        <dbReference type="ARBA" id="ARBA00010883"/>
    </source>
</evidence>
<evidence type="ECO:0000259" key="5">
    <source>
        <dbReference type="PROSITE" id="PS50195"/>
    </source>
</evidence>
<protein>
    <submittedName>
        <fullName evidence="7">PX domain-containing protein</fullName>
    </submittedName>
</protein>
<dbReference type="PROSITE" id="PS50195">
    <property type="entry name" value="PX"/>
    <property type="match status" value="1"/>
</dbReference>
<dbReference type="InterPro" id="IPR036871">
    <property type="entry name" value="PX_dom_sf"/>
</dbReference>
<dbReference type="Pfam" id="PF21273">
    <property type="entry name" value="SNX17-27-31_F1_FERM"/>
    <property type="match status" value="1"/>
</dbReference>
<dbReference type="GO" id="GO:0032456">
    <property type="term" value="P:endocytic recycling"/>
    <property type="evidence" value="ECO:0007669"/>
    <property type="project" value="TreeGrafter"/>
</dbReference>
<feature type="region of interest" description="Disordered" evidence="4">
    <location>
        <begin position="457"/>
        <end position="479"/>
    </location>
</feature>
<dbReference type="SUPFAM" id="SSF64268">
    <property type="entry name" value="PX domain"/>
    <property type="match status" value="1"/>
</dbReference>
<dbReference type="GO" id="GO:0035091">
    <property type="term" value="F:phosphatidylinositol binding"/>
    <property type="evidence" value="ECO:0007669"/>
    <property type="project" value="InterPro"/>
</dbReference>
<evidence type="ECO:0000256" key="2">
    <source>
        <dbReference type="ARBA" id="ARBA00022448"/>
    </source>
</evidence>
<dbReference type="Pfam" id="PF18116">
    <property type="entry name" value="SNX17_FERM_C"/>
    <property type="match status" value="1"/>
</dbReference>
<comment type="similarity">
    <text evidence="1">Belongs to the sorting nexin family.</text>
</comment>
<dbReference type="PANTHER" id="PTHR12431">
    <property type="entry name" value="SORTING NEXIN 17 AND 27"/>
    <property type="match status" value="1"/>
</dbReference>
<dbReference type="PANTHER" id="PTHR12431:SF14">
    <property type="entry name" value="LD15323P"/>
    <property type="match status" value="1"/>
</dbReference>
<proteinExistence type="inferred from homology"/>
<feature type="domain" description="PX" evidence="5">
    <location>
        <begin position="38"/>
        <end position="151"/>
    </location>
</feature>
<dbReference type="Pfam" id="PF00787">
    <property type="entry name" value="PX"/>
    <property type="match status" value="1"/>
</dbReference>
<keyword evidence="2" id="KW-0813">Transport</keyword>
<dbReference type="GO" id="GO:0005769">
    <property type="term" value="C:early endosome"/>
    <property type="evidence" value="ECO:0007669"/>
    <property type="project" value="TreeGrafter"/>
</dbReference>
<keyword evidence="3" id="KW-0653">Protein transport</keyword>
<sequence length="512" mass="58764">MHTEHTLPTHWTSTFVQLGQASASTFGGSNQLDPIPIAMIQVHIPTYQNIVERGDAYKKYTAFDIHVNGTFHASVRYSHLCTLHEKLIENFGFRFVGPEFPPKKMWRSLDAKALNERREGLAKYFQGLIQINDIARHHILERGFLEFQVNYFQPTYQTISIEIYLPDGSPVKLDCYADDATNVVQHKLCRSLGVGDKFAECFGLFLARDREVPEDKPRKTSVFNIVVVRWLKNFESPFISQAIANKHIEDDSKKLKIVIRRITWDPTVEEPLLEDPGALKLLYLQALNDLHHKYIDLSTEDRRELLRYSENEDFSSFVRACHRFPSYGYEILDDVDSDYPSENTKCMLKVGRRMLVLQYTHEGMLMQSLLRSTRIRTWKISHTADVIARPQTTFQIEYVLGSGVDIITFYTPQAVLISLCLQSIADEILRDQRSESPTYKFDDTIQTKVVENLRRVEAESTNGEGSSSDSTTHTGKDSNSNFALKNPLFTIVSYTMPFEPEESFADLCDADL</sequence>
<dbReference type="AlphaFoldDB" id="A0A7E4VJJ4"/>
<dbReference type="Gene3D" id="2.30.29.30">
    <property type="entry name" value="Pleckstrin-homology domain (PH domain)/Phosphotyrosine-binding domain (PTB)"/>
    <property type="match status" value="1"/>
</dbReference>
<dbReference type="InterPro" id="IPR048763">
    <property type="entry name" value="SNX17-31_FERM_F1"/>
</dbReference>
<dbReference type="InterPro" id="IPR040842">
    <property type="entry name" value="SNX17/31_FERM"/>
</dbReference>
<dbReference type="Gene3D" id="1.20.80.60">
    <property type="match status" value="1"/>
</dbReference>
<reference evidence="7" key="2">
    <citation type="submission" date="2020-10" db="UniProtKB">
        <authorList>
            <consortium name="WormBaseParasite"/>
        </authorList>
    </citation>
    <scope>IDENTIFICATION</scope>
</reference>
<evidence type="ECO:0000313" key="7">
    <source>
        <dbReference type="WBParaSite" id="Pan_g21637.t1"/>
    </source>
</evidence>
<feature type="compositionally biased region" description="Polar residues" evidence="4">
    <location>
        <begin position="459"/>
        <end position="479"/>
    </location>
</feature>
<dbReference type="WBParaSite" id="Pan_g21637.t1">
    <property type="protein sequence ID" value="Pan_g21637.t1"/>
    <property type="gene ID" value="Pan_g21637"/>
</dbReference>
<accession>A0A7E4VJJ4</accession>
<dbReference type="GO" id="GO:0006886">
    <property type="term" value="P:intracellular protein transport"/>
    <property type="evidence" value="ECO:0007669"/>
    <property type="project" value="TreeGrafter"/>
</dbReference>
<reference evidence="6" key="1">
    <citation type="journal article" date="2013" name="Genetics">
        <title>The draft genome and transcriptome of Panagrellus redivivus are shaped by the harsh demands of a free-living lifestyle.</title>
        <authorList>
            <person name="Srinivasan J."/>
            <person name="Dillman A.R."/>
            <person name="Macchietto M.G."/>
            <person name="Heikkinen L."/>
            <person name="Lakso M."/>
            <person name="Fracchia K.M."/>
            <person name="Antoshechkin I."/>
            <person name="Mortazavi A."/>
            <person name="Wong G."/>
            <person name="Sternberg P.W."/>
        </authorList>
    </citation>
    <scope>NUCLEOTIDE SEQUENCE [LARGE SCALE GENOMIC DNA]</scope>
    <source>
        <strain evidence="6">MT8872</strain>
    </source>
</reference>
<evidence type="ECO:0000256" key="3">
    <source>
        <dbReference type="ARBA" id="ARBA00022927"/>
    </source>
</evidence>
<name>A0A7E4VJJ4_PANRE</name>
<evidence type="ECO:0000313" key="6">
    <source>
        <dbReference type="Proteomes" id="UP000492821"/>
    </source>
</evidence>
<dbReference type="InterPro" id="IPR011993">
    <property type="entry name" value="PH-like_dom_sf"/>
</dbReference>
<organism evidence="6 7">
    <name type="scientific">Panagrellus redivivus</name>
    <name type="common">Microworm</name>
    <dbReference type="NCBI Taxonomy" id="6233"/>
    <lineage>
        <taxon>Eukaryota</taxon>
        <taxon>Metazoa</taxon>
        <taxon>Ecdysozoa</taxon>
        <taxon>Nematoda</taxon>
        <taxon>Chromadorea</taxon>
        <taxon>Rhabditida</taxon>
        <taxon>Tylenchina</taxon>
        <taxon>Panagrolaimomorpha</taxon>
        <taxon>Panagrolaimoidea</taxon>
        <taxon>Panagrolaimidae</taxon>
        <taxon>Panagrellus</taxon>
    </lineage>
</organism>
<evidence type="ECO:0000256" key="4">
    <source>
        <dbReference type="SAM" id="MobiDB-lite"/>
    </source>
</evidence>
<dbReference type="InterPro" id="IPR001683">
    <property type="entry name" value="PX_dom"/>
</dbReference>
<dbReference type="Proteomes" id="UP000492821">
    <property type="component" value="Unassembled WGS sequence"/>
</dbReference>
<dbReference type="Gene3D" id="3.10.20.90">
    <property type="entry name" value="Phosphatidylinositol 3-kinase Catalytic Subunit, Chain A, domain 1"/>
    <property type="match status" value="1"/>
</dbReference>
<keyword evidence="6" id="KW-1185">Reference proteome</keyword>
<dbReference type="Gene3D" id="3.30.1520.10">
    <property type="entry name" value="Phox-like domain"/>
    <property type="match status" value="1"/>
</dbReference>
<dbReference type="SMART" id="SM00312">
    <property type="entry name" value="PX"/>
    <property type="match status" value="1"/>
</dbReference>